<dbReference type="GO" id="GO:0016616">
    <property type="term" value="F:oxidoreductase activity, acting on the CH-OH group of donors, NAD or NADP as acceptor"/>
    <property type="evidence" value="ECO:0007669"/>
    <property type="project" value="TreeGrafter"/>
</dbReference>
<dbReference type="SUPFAM" id="SSF51735">
    <property type="entry name" value="NAD(P)-binding Rossmann-fold domains"/>
    <property type="match status" value="1"/>
</dbReference>
<dbReference type="Proteomes" id="UP001140453">
    <property type="component" value="Unassembled WGS sequence"/>
</dbReference>
<comment type="caution">
    <text evidence="3">The sequence shown here is derived from an EMBL/GenBank/DDBJ whole genome shotgun (WGS) entry which is preliminary data.</text>
</comment>
<evidence type="ECO:0000256" key="1">
    <source>
        <dbReference type="ARBA" id="ARBA00006484"/>
    </source>
</evidence>
<dbReference type="PROSITE" id="PS00061">
    <property type="entry name" value="ADH_SHORT"/>
    <property type="match status" value="1"/>
</dbReference>
<dbReference type="Pfam" id="PF00106">
    <property type="entry name" value="adh_short"/>
    <property type="match status" value="1"/>
</dbReference>
<proteinExistence type="inferred from homology"/>
<dbReference type="AlphaFoldDB" id="A0A9W8YYB5"/>
<evidence type="ECO:0000313" key="4">
    <source>
        <dbReference type="Proteomes" id="UP001140453"/>
    </source>
</evidence>
<dbReference type="Gene3D" id="3.40.50.720">
    <property type="entry name" value="NAD(P)-binding Rossmann-like Domain"/>
    <property type="match status" value="1"/>
</dbReference>
<dbReference type="GO" id="GO:0006633">
    <property type="term" value="P:fatty acid biosynthetic process"/>
    <property type="evidence" value="ECO:0007669"/>
    <property type="project" value="TreeGrafter"/>
</dbReference>
<dbReference type="InterPro" id="IPR036291">
    <property type="entry name" value="NAD(P)-bd_dom_sf"/>
</dbReference>
<gene>
    <name evidence="3" type="ORF">N0V93_002878</name>
</gene>
<keyword evidence="4" id="KW-1185">Reference proteome</keyword>
<evidence type="ECO:0008006" key="5">
    <source>
        <dbReference type="Google" id="ProtNLM"/>
    </source>
</evidence>
<comment type="similarity">
    <text evidence="1">Belongs to the short-chain dehydrogenases/reductases (SDR) family.</text>
</comment>
<keyword evidence="2" id="KW-0521">NADP</keyword>
<dbReference type="InterPro" id="IPR020904">
    <property type="entry name" value="Sc_DH/Rdtase_CS"/>
</dbReference>
<dbReference type="PRINTS" id="PR00081">
    <property type="entry name" value="GDHRDH"/>
</dbReference>
<dbReference type="PANTHER" id="PTHR42760:SF127">
    <property type="entry name" value="3-KETOACYL-ACYL CARRIER PROTEIN REDUCTASE-RELATED"/>
    <property type="match status" value="1"/>
</dbReference>
<dbReference type="GO" id="GO:0048038">
    <property type="term" value="F:quinone binding"/>
    <property type="evidence" value="ECO:0007669"/>
    <property type="project" value="TreeGrafter"/>
</dbReference>
<dbReference type="OrthoDB" id="417891at2759"/>
<organism evidence="3 4">
    <name type="scientific">Gnomoniopsis smithogilvyi</name>
    <dbReference type="NCBI Taxonomy" id="1191159"/>
    <lineage>
        <taxon>Eukaryota</taxon>
        <taxon>Fungi</taxon>
        <taxon>Dikarya</taxon>
        <taxon>Ascomycota</taxon>
        <taxon>Pezizomycotina</taxon>
        <taxon>Sordariomycetes</taxon>
        <taxon>Sordariomycetidae</taxon>
        <taxon>Diaporthales</taxon>
        <taxon>Gnomoniaceae</taxon>
        <taxon>Gnomoniopsis</taxon>
    </lineage>
</organism>
<name>A0A9W8YYB5_9PEZI</name>
<sequence length="260" mass="27219">MTSTSLAILITGASGGIGAATAIRLAQPLTAPYTVKTLILHYNSADDAKIQSLNSHISKINPGIKTNWIQADLSSTTAVEILARSAQTAAGADPINVLFANAGTHLSHAGPANGTLESVDLDVFEKTWRVNTLSVYHLTRLLVPSMVERGFGRVIYTSSVAGITGGIVGPHYASSKSALHGMMHFLAGAYAKKGVTFNAVAPALIEETTMLPGGGEELKAKIPVGRLGRPEEVADVVRVMVENGYVSNKVWAVDGGMVPM</sequence>
<evidence type="ECO:0000313" key="3">
    <source>
        <dbReference type="EMBL" id="KAJ4393663.1"/>
    </source>
</evidence>
<dbReference type="PANTHER" id="PTHR42760">
    <property type="entry name" value="SHORT-CHAIN DEHYDROGENASES/REDUCTASES FAMILY MEMBER"/>
    <property type="match status" value="1"/>
</dbReference>
<evidence type="ECO:0000256" key="2">
    <source>
        <dbReference type="ARBA" id="ARBA00022857"/>
    </source>
</evidence>
<protein>
    <recommendedName>
        <fullName evidence="5">NAD(P)-binding protein</fullName>
    </recommendedName>
</protein>
<dbReference type="EMBL" id="JAPEVB010000002">
    <property type="protein sequence ID" value="KAJ4393663.1"/>
    <property type="molecule type" value="Genomic_DNA"/>
</dbReference>
<reference evidence="3" key="1">
    <citation type="submission" date="2022-10" db="EMBL/GenBank/DDBJ databases">
        <title>Tapping the CABI collections for fungal endophytes: first genome assemblies for Collariella, Neodidymelliopsis, Ascochyta clinopodiicola, Didymella pomorum, Didymosphaeria variabile, Neocosmospora piperis and Neocucurbitaria cava.</title>
        <authorList>
            <person name="Hill R."/>
        </authorList>
    </citation>
    <scope>NUCLEOTIDE SEQUENCE</scope>
    <source>
        <strain evidence="3">IMI 355082</strain>
    </source>
</reference>
<dbReference type="InterPro" id="IPR002347">
    <property type="entry name" value="SDR_fam"/>
</dbReference>
<dbReference type="CDD" id="cd05233">
    <property type="entry name" value="SDR_c"/>
    <property type="match status" value="1"/>
</dbReference>
<accession>A0A9W8YYB5</accession>